<dbReference type="PROSITE" id="PS50119">
    <property type="entry name" value="ZF_BBOX"/>
    <property type="match status" value="1"/>
</dbReference>
<sequence>MLHLVSMNGGLNMSTQTGSMVLDELFRCCICLDIYTKPVTIPCGHNFCLDCIKGFWDTRDKWECPLCKEAFSSYPALKPNVGFAEIIRSVLPNHDKESDPRLSVEGKVHEVTDPAASQLCGKHKLPLTMLCKNDHTAICVKCTRRRHKNHYIVPMGKECNRIKTNLRETKADIQQMIQARLSKVRTIKNSFILSQKNTEMEIERSTQVCSLLITTIQKHHAGLIKELEEKQEEARKRSQELLNELEQEINELQERTFKLEDLEHIENPLQFLQSYPPLSRPPSMREWSMVTVHSNNCMGTVRKSISKLVDVCQETVNKLSAEEADEMNQYAVDVTLDPETASGWLVLSSDGKKVSLSGQKKTVPENPQRFDSCVCVLGKQSFTSGRNYWVVQVGDKTDWDLGVARESINRKGAVTVRPDSGYWAICRRKGSSLSACTSPSVTLPLKQTPQKIGIFLDYEEGSVAFYDADAKTHIYTYSGFTFTEPLYPYFNPCVHDSGKNTAPLVICPLEERIGEGQDVVIV</sequence>
<feature type="domain" description="B30.2/SPRY" evidence="8">
    <location>
        <begin position="314"/>
        <end position="511"/>
    </location>
</feature>
<evidence type="ECO:0000256" key="5">
    <source>
        <dbReference type="SAM" id="Coils"/>
    </source>
</evidence>
<dbReference type="InParanoid" id="A0A3Q3M1R4"/>
<dbReference type="InterPro" id="IPR003877">
    <property type="entry name" value="SPRY_dom"/>
</dbReference>
<dbReference type="SUPFAM" id="SSF49899">
    <property type="entry name" value="Concanavalin A-like lectins/glucanases"/>
    <property type="match status" value="1"/>
</dbReference>
<keyword evidence="2 4" id="KW-0863">Zinc-finger</keyword>
<evidence type="ECO:0000256" key="2">
    <source>
        <dbReference type="ARBA" id="ARBA00022771"/>
    </source>
</evidence>
<dbReference type="STRING" id="205130.ENSMAMP00000016531"/>
<dbReference type="Pfam" id="PF25600">
    <property type="entry name" value="TRIM_CC"/>
    <property type="match status" value="1"/>
</dbReference>
<evidence type="ECO:0000256" key="4">
    <source>
        <dbReference type="PROSITE-ProRule" id="PRU00024"/>
    </source>
</evidence>
<accession>A0A3Q3M1R4</accession>
<dbReference type="AlphaFoldDB" id="A0A3Q3M1R4"/>
<dbReference type="GeneTree" id="ENSGT01040000240385"/>
<dbReference type="InterPro" id="IPR050143">
    <property type="entry name" value="TRIM/RBCC"/>
</dbReference>
<keyword evidence="5" id="KW-0175">Coiled coil</keyword>
<dbReference type="SMART" id="SM00589">
    <property type="entry name" value="PRY"/>
    <property type="match status" value="1"/>
</dbReference>
<dbReference type="CDD" id="cd13733">
    <property type="entry name" value="SPRY_PRY_C-I_1"/>
    <property type="match status" value="1"/>
</dbReference>
<dbReference type="OrthoDB" id="365379at2759"/>
<feature type="domain" description="RING-type" evidence="6">
    <location>
        <begin position="28"/>
        <end position="68"/>
    </location>
</feature>
<dbReference type="InterPro" id="IPR001870">
    <property type="entry name" value="B30.2/SPRY"/>
</dbReference>
<dbReference type="InterPro" id="IPR058030">
    <property type="entry name" value="TRIM8/14/16/25/29/45/65_CC"/>
</dbReference>
<evidence type="ECO:0000313" key="9">
    <source>
        <dbReference type="Ensembl" id="ENSMAMP00000016531.1"/>
    </source>
</evidence>
<dbReference type="InterPro" id="IPR013320">
    <property type="entry name" value="ConA-like_dom_sf"/>
</dbReference>
<evidence type="ECO:0000256" key="1">
    <source>
        <dbReference type="ARBA" id="ARBA00022723"/>
    </source>
</evidence>
<feature type="domain" description="B box-type" evidence="7">
    <location>
        <begin position="115"/>
        <end position="155"/>
    </location>
</feature>
<name>A0A3Q3M1R4_9TELE</name>
<dbReference type="RefSeq" id="XP_026155157.1">
    <property type="nucleotide sequence ID" value="XM_026299372.1"/>
</dbReference>
<dbReference type="PANTHER" id="PTHR24103">
    <property type="entry name" value="E3 UBIQUITIN-PROTEIN LIGASE TRIM"/>
    <property type="match status" value="1"/>
</dbReference>
<dbReference type="GO" id="GO:0008270">
    <property type="term" value="F:zinc ion binding"/>
    <property type="evidence" value="ECO:0007669"/>
    <property type="project" value="UniProtKB-KW"/>
</dbReference>
<keyword evidence="3" id="KW-0862">Zinc</keyword>
<keyword evidence="10" id="KW-1185">Reference proteome</keyword>
<protein>
    <submittedName>
        <fullName evidence="9">E3 ubiquitin-protein ligase TRIM39-like</fullName>
    </submittedName>
</protein>
<evidence type="ECO:0000259" key="7">
    <source>
        <dbReference type="PROSITE" id="PS50119"/>
    </source>
</evidence>
<dbReference type="InterPro" id="IPR006574">
    <property type="entry name" value="PRY"/>
</dbReference>
<dbReference type="Pfam" id="PF00643">
    <property type="entry name" value="zf-B_box"/>
    <property type="match status" value="1"/>
</dbReference>
<dbReference type="SUPFAM" id="SSF57850">
    <property type="entry name" value="RING/U-box"/>
    <property type="match status" value="1"/>
</dbReference>
<reference evidence="9" key="1">
    <citation type="submission" date="2025-08" db="UniProtKB">
        <authorList>
            <consortium name="Ensembl"/>
        </authorList>
    </citation>
    <scope>IDENTIFICATION</scope>
</reference>
<dbReference type="PRINTS" id="PR01407">
    <property type="entry name" value="BUTYPHLNCDUF"/>
</dbReference>
<dbReference type="InterPro" id="IPR017907">
    <property type="entry name" value="Znf_RING_CS"/>
</dbReference>
<dbReference type="Pfam" id="PF15227">
    <property type="entry name" value="zf-C3HC4_4"/>
    <property type="match status" value="1"/>
</dbReference>
<dbReference type="SUPFAM" id="SSF57845">
    <property type="entry name" value="B-box zinc-binding domain"/>
    <property type="match status" value="1"/>
</dbReference>
<keyword evidence="1" id="KW-0479">Metal-binding</keyword>
<dbReference type="Gene3D" id="3.30.40.10">
    <property type="entry name" value="Zinc/RING finger domain, C3HC4 (zinc finger)"/>
    <property type="match status" value="1"/>
</dbReference>
<dbReference type="GeneID" id="113125717"/>
<dbReference type="PROSITE" id="PS00518">
    <property type="entry name" value="ZF_RING_1"/>
    <property type="match status" value="1"/>
</dbReference>
<dbReference type="Gene3D" id="3.30.160.60">
    <property type="entry name" value="Classic Zinc Finger"/>
    <property type="match status" value="1"/>
</dbReference>
<dbReference type="Ensembl" id="ENSMAMT00000016977.2">
    <property type="protein sequence ID" value="ENSMAMP00000016531.1"/>
    <property type="gene ID" value="ENSMAMG00000011202.2"/>
</dbReference>
<feature type="coiled-coil region" evidence="5">
    <location>
        <begin position="220"/>
        <end position="262"/>
    </location>
</feature>
<dbReference type="Proteomes" id="UP000261640">
    <property type="component" value="Unplaced"/>
</dbReference>
<reference evidence="9" key="2">
    <citation type="submission" date="2025-09" db="UniProtKB">
        <authorList>
            <consortium name="Ensembl"/>
        </authorList>
    </citation>
    <scope>IDENTIFICATION</scope>
</reference>
<dbReference type="InterPro" id="IPR013083">
    <property type="entry name" value="Znf_RING/FYVE/PHD"/>
</dbReference>
<evidence type="ECO:0000259" key="6">
    <source>
        <dbReference type="PROSITE" id="PS50089"/>
    </source>
</evidence>
<evidence type="ECO:0000313" key="10">
    <source>
        <dbReference type="Proteomes" id="UP000261640"/>
    </source>
</evidence>
<dbReference type="SMART" id="SM00449">
    <property type="entry name" value="SPRY"/>
    <property type="match status" value="1"/>
</dbReference>
<dbReference type="Gene3D" id="2.60.120.920">
    <property type="match status" value="1"/>
</dbReference>
<dbReference type="SMART" id="SM00336">
    <property type="entry name" value="BBOX"/>
    <property type="match status" value="1"/>
</dbReference>
<dbReference type="PROSITE" id="PS50089">
    <property type="entry name" value="ZF_RING_2"/>
    <property type="match status" value="1"/>
</dbReference>
<evidence type="ECO:0000259" key="8">
    <source>
        <dbReference type="PROSITE" id="PS50188"/>
    </source>
</evidence>
<proteinExistence type="predicted"/>
<evidence type="ECO:0000256" key="3">
    <source>
        <dbReference type="ARBA" id="ARBA00022833"/>
    </source>
</evidence>
<dbReference type="FunFam" id="2.60.120.920:FF:000004">
    <property type="entry name" value="Butyrophilin subfamily 1 member A1"/>
    <property type="match status" value="1"/>
</dbReference>
<dbReference type="InterPro" id="IPR000315">
    <property type="entry name" value="Znf_B-box"/>
</dbReference>
<dbReference type="Pfam" id="PF13765">
    <property type="entry name" value="PRY"/>
    <property type="match status" value="1"/>
</dbReference>
<dbReference type="InterPro" id="IPR003879">
    <property type="entry name" value="Butyrophylin_SPRY"/>
</dbReference>
<dbReference type="SMART" id="SM00184">
    <property type="entry name" value="RING"/>
    <property type="match status" value="1"/>
</dbReference>
<dbReference type="InterPro" id="IPR043136">
    <property type="entry name" value="B30.2/SPRY_sf"/>
</dbReference>
<dbReference type="Pfam" id="PF00622">
    <property type="entry name" value="SPRY"/>
    <property type="match status" value="1"/>
</dbReference>
<dbReference type="PROSITE" id="PS50188">
    <property type="entry name" value="B302_SPRY"/>
    <property type="match status" value="1"/>
</dbReference>
<dbReference type="InterPro" id="IPR001841">
    <property type="entry name" value="Znf_RING"/>
</dbReference>
<organism evidence="9 10">
    <name type="scientific">Mastacembelus armatus</name>
    <name type="common">zig-zag eel</name>
    <dbReference type="NCBI Taxonomy" id="205130"/>
    <lineage>
        <taxon>Eukaryota</taxon>
        <taxon>Metazoa</taxon>
        <taxon>Chordata</taxon>
        <taxon>Craniata</taxon>
        <taxon>Vertebrata</taxon>
        <taxon>Euteleostomi</taxon>
        <taxon>Actinopterygii</taxon>
        <taxon>Neopterygii</taxon>
        <taxon>Teleostei</taxon>
        <taxon>Neoteleostei</taxon>
        <taxon>Acanthomorphata</taxon>
        <taxon>Anabantaria</taxon>
        <taxon>Synbranchiformes</taxon>
        <taxon>Mastacembelidae</taxon>
        <taxon>Mastacembelus</taxon>
    </lineage>
</organism>